<comment type="caution">
    <text evidence="1">The sequence shown here is derived from an EMBL/GenBank/DDBJ whole genome shotgun (WGS) entry which is preliminary data.</text>
</comment>
<dbReference type="Proteomes" id="UP000821865">
    <property type="component" value="Chromosome 3"/>
</dbReference>
<dbReference type="EMBL" id="CM023472">
    <property type="protein sequence ID" value="KAH7959077.1"/>
    <property type="molecule type" value="Genomic_DNA"/>
</dbReference>
<name>A0ACB8D3T4_DERSI</name>
<protein>
    <submittedName>
        <fullName evidence="1">Uncharacterized protein</fullName>
    </submittedName>
</protein>
<gene>
    <name evidence="1" type="ORF">HPB49_008127</name>
</gene>
<proteinExistence type="predicted"/>
<keyword evidence="2" id="KW-1185">Reference proteome</keyword>
<reference evidence="1" key="1">
    <citation type="submission" date="2020-05" db="EMBL/GenBank/DDBJ databases">
        <title>Large-scale comparative analyses of tick genomes elucidate their genetic diversity and vector capacities.</title>
        <authorList>
            <person name="Jia N."/>
            <person name="Wang J."/>
            <person name="Shi W."/>
            <person name="Du L."/>
            <person name="Sun Y."/>
            <person name="Zhan W."/>
            <person name="Jiang J."/>
            <person name="Wang Q."/>
            <person name="Zhang B."/>
            <person name="Ji P."/>
            <person name="Sakyi L.B."/>
            <person name="Cui X."/>
            <person name="Yuan T."/>
            <person name="Jiang B."/>
            <person name="Yang W."/>
            <person name="Lam T.T.-Y."/>
            <person name="Chang Q."/>
            <person name="Ding S."/>
            <person name="Wang X."/>
            <person name="Zhu J."/>
            <person name="Ruan X."/>
            <person name="Zhao L."/>
            <person name="Wei J."/>
            <person name="Que T."/>
            <person name="Du C."/>
            <person name="Cheng J."/>
            <person name="Dai P."/>
            <person name="Han X."/>
            <person name="Huang E."/>
            <person name="Gao Y."/>
            <person name="Liu J."/>
            <person name="Shao H."/>
            <person name="Ye R."/>
            <person name="Li L."/>
            <person name="Wei W."/>
            <person name="Wang X."/>
            <person name="Wang C."/>
            <person name="Yang T."/>
            <person name="Huo Q."/>
            <person name="Li W."/>
            <person name="Guo W."/>
            <person name="Chen H."/>
            <person name="Zhou L."/>
            <person name="Ni X."/>
            <person name="Tian J."/>
            <person name="Zhou Y."/>
            <person name="Sheng Y."/>
            <person name="Liu T."/>
            <person name="Pan Y."/>
            <person name="Xia L."/>
            <person name="Li J."/>
            <person name="Zhao F."/>
            <person name="Cao W."/>
        </authorList>
    </citation>
    <scope>NUCLEOTIDE SEQUENCE</scope>
    <source>
        <strain evidence="1">Dsil-2018</strain>
    </source>
</reference>
<sequence>MSRKTLARPPEQGQLPTSSLMFRRRDFGSSDQLHSWESSTPEAMDSDNEYTVVMGRRMKKRMRQMSSEQTSSNEREQQSFMVSYVPLTASHNLNSLSRQFLYEYFESVAPGQVNEIRINSRKNILTVDAKSSTVIEKLKTIPTLSGIPVRSFFTYGKESTTGVISDVDLDIKNVDLRKLLSSSVQILEIHCLGNSRCIKLVFALSTLPMTVKVGTALQQATWRCCRNNIARGADVCDVSIGGNYSTYAVIPQGPLEEDAIRNVAVIIGLWLCIETPGMRYMHFAVGRDHCEGVRQLPVVATFDRPVRIARFLAANVA</sequence>
<evidence type="ECO:0000313" key="2">
    <source>
        <dbReference type="Proteomes" id="UP000821865"/>
    </source>
</evidence>
<accession>A0ACB8D3T4</accession>
<organism evidence="1 2">
    <name type="scientific">Dermacentor silvarum</name>
    <name type="common">Tick</name>
    <dbReference type="NCBI Taxonomy" id="543639"/>
    <lineage>
        <taxon>Eukaryota</taxon>
        <taxon>Metazoa</taxon>
        <taxon>Ecdysozoa</taxon>
        <taxon>Arthropoda</taxon>
        <taxon>Chelicerata</taxon>
        <taxon>Arachnida</taxon>
        <taxon>Acari</taxon>
        <taxon>Parasitiformes</taxon>
        <taxon>Ixodida</taxon>
        <taxon>Ixodoidea</taxon>
        <taxon>Ixodidae</taxon>
        <taxon>Rhipicephalinae</taxon>
        <taxon>Dermacentor</taxon>
    </lineage>
</organism>
<evidence type="ECO:0000313" key="1">
    <source>
        <dbReference type="EMBL" id="KAH7959077.1"/>
    </source>
</evidence>